<dbReference type="Proteomes" id="UP000789570">
    <property type="component" value="Unassembled WGS sequence"/>
</dbReference>
<accession>A0A9N9J7L9</accession>
<dbReference type="EMBL" id="CAJVPQ010025407">
    <property type="protein sequence ID" value="CAG8766685.1"/>
    <property type="molecule type" value="Genomic_DNA"/>
</dbReference>
<evidence type="ECO:0000313" key="2">
    <source>
        <dbReference type="Proteomes" id="UP000789570"/>
    </source>
</evidence>
<comment type="caution">
    <text evidence="1">The sequence shown here is derived from an EMBL/GenBank/DDBJ whole genome shotgun (WGS) entry which is preliminary data.</text>
</comment>
<sequence>DEEEYEEYREYREERIEHDDNIPQASRKKLNLNNSLVTTRMLEKVIVNLYNTMELYCNNEKSETLISALLDAQIKSLEFIDEEIRNKTKELLENKYNKLKINTSSTNNTTIITITSEPSIFSIFE</sequence>
<dbReference type="OrthoDB" id="2449751at2759"/>
<feature type="non-terminal residue" evidence="1">
    <location>
        <position position="1"/>
    </location>
</feature>
<keyword evidence="2" id="KW-1185">Reference proteome</keyword>
<dbReference type="AlphaFoldDB" id="A0A9N9J7L9"/>
<reference evidence="1" key="1">
    <citation type="submission" date="2021-06" db="EMBL/GenBank/DDBJ databases">
        <authorList>
            <person name="Kallberg Y."/>
            <person name="Tangrot J."/>
            <person name="Rosling A."/>
        </authorList>
    </citation>
    <scope>NUCLEOTIDE SEQUENCE</scope>
    <source>
        <strain evidence="1">UK204</strain>
    </source>
</reference>
<organism evidence="1 2">
    <name type="scientific">Funneliformis caledonium</name>
    <dbReference type="NCBI Taxonomy" id="1117310"/>
    <lineage>
        <taxon>Eukaryota</taxon>
        <taxon>Fungi</taxon>
        <taxon>Fungi incertae sedis</taxon>
        <taxon>Mucoromycota</taxon>
        <taxon>Glomeromycotina</taxon>
        <taxon>Glomeromycetes</taxon>
        <taxon>Glomerales</taxon>
        <taxon>Glomeraceae</taxon>
        <taxon>Funneliformis</taxon>
    </lineage>
</organism>
<name>A0A9N9J7L9_9GLOM</name>
<gene>
    <name evidence="1" type="ORF">FCALED_LOCUS17264</name>
</gene>
<proteinExistence type="predicted"/>
<protein>
    <submittedName>
        <fullName evidence="1">4449_t:CDS:1</fullName>
    </submittedName>
</protein>
<evidence type="ECO:0000313" key="1">
    <source>
        <dbReference type="EMBL" id="CAG8766685.1"/>
    </source>
</evidence>